<dbReference type="InterPro" id="IPR000587">
    <property type="entry name" value="Creatinase_N"/>
</dbReference>
<dbReference type="Gene3D" id="3.40.350.10">
    <property type="entry name" value="Creatinase/prolidase N-terminal domain"/>
    <property type="match status" value="1"/>
</dbReference>
<dbReference type="InterPro" id="IPR001714">
    <property type="entry name" value="Pept_M24_MAP"/>
</dbReference>
<organism evidence="3 4">
    <name type="scientific">Paenibacillus tyrfis</name>
    <dbReference type="NCBI Taxonomy" id="1501230"/>
    <lineage>
        <taxon>Bacteria</taxon>
        <taxon>Bacillati</taxon>
        <taxon>Bacillota</taxon>
        <taxon>Bacilli</taxon>
        <taxon>Bacillales</taxon>
        <taxon>Paenibacillaceae</taxon>
        <taxon>Paenibacillus</taxon>
    </lineage>
</organism>
<protein>
    <submittedName>
        <fullName evidence="3">Peptidase M24</fullName>
    </submittedName>
</protein>
<dbReference type="Pfam" id="PF00557">
    <property type="entry name" value="Peptidase_M24"/>
    <property type="match status" value="1"/>
</dbReference>
<evidence type="ECO:0000313" key="3">
    <source>
        <dbReference type="EMBL" id="KEQ24566.1"/>
    </source>
</evidence>
<dbReference type="Gene3D" id="3.90.230.10">
    <property type="entry name" value="Creatinase/methionine aminopeptidase superfamily"/>
    <property type="match status" value="1"/>
</dbReference>
<dbReference type="InterPro" id="IPR050659">
    <property type="entry name" value="Peptidase_M24B"/>
</dbReference>
<dbReference type="GO" id="GO:0008235">
    <property type="term" value="F:metalloexopeptidase activity"/>
    <property type="evidence" value="ECO:0007669"/>
    <property type="project" value="UniProtKB-ARBA"/>
</dbReference>
<dbReference type="CDD" id="cd01066">
    <property type="entry name" value="APP_MetAP"/>
    <property type="match status" value="1"/>
</dbReference>
<feature type="domain" description="Creatinase N-terminal" evidence="2">
    <location>
        <begin position="7"/>
        <end position="135"/>
    </location>
</feature>
<accession>A0A081P1J3</accession>
<dbReference type="eggNOG" id="COG0006">
    <property type="taxonomic scope" value="Bacteria"/>
</dbReference>
<evidence type="ECO:0000259" key="1">
    <source>
        <dbReference type="Pfam" id="PF00557"/>
    </source>
</evidence>
<gene>
    <name evidence="3" type="ORF">ET33_07395</name>
</gene>
<dbReference type="GO" id="GO:0004177">
    <property type="term" value="F:aminopeptidase activity"/>
    <property type="evidence" value="ECO:0007669"/>
    <property type="project" value="UniProtKB-ARBA"/>
</dbReference>
<dbReference type="InterPro" id="IPR029149">
    <property type="entry name" value="Creatin/AminoP/Spt16_N"/>
</dbReference>
<dbReference type="OrthoDB" id="9806388at2"/>
<dbReference type="RefSeq" id="WP_036684828.1">
    <property type="nucleotide sequence ID" value="NZ_JNVM01000015.1"/>
</dbReference>
<evidence type="ECO:0000259" key="2">
    <source>
        <dbReference type="Pfam" id="PF01321"/>
    </source>
</evidence>
<dbReference type="InterPro" id="IPR036005">
    <property type="entry name" value="Creatinase/aminopeptidase-like"/>
</dbReference>
<dbReference type="AlphaFoldDB" id="A0A081P1J3"/>
<dbReference type="PANTHER" id="PTHR46112:SF2">
    <property type="entry name" value="XAA-PRO AMINOPEPTIDASE P-RELATED"/>
    <property type="match status" value="1"/>
</dbReference>
<dbReference type="InterPro" id="IPR000994">
    <property type="entry name" value="Pept_M24"/>
</dbReference>
<keyword evidence="4" id="KW-1185">Reference proteome</keyword>
<evidence type="ECO:0000313" key="4">
    <source>
        <dbReference type="Proteomes" id="UP000028123"/>
    </source>
</evidence>
<dbReference type="PRINTS" id="PR00599">
    <property type="entry name" value="MAPEPTIDASE"/>
</dbReference>
<dbReference type="EMBL" id="JNVM01000015">
    <property type="protein sequence ID" value="KEQ24566.1"/>
    <property type="molecule type" value="Genomic_DNA"/>
</dbReference>
<sequence length="393" mass="43196">MNEYAQRIGRLQQKLQALQLDGMMITQNVDLYYLTGSMQTGYLFVPAEGEPRFYVRRSVARAQEESAVAVEPLGSFRAFGTQLAQTFPQLASGSAVTLAAEFDVLPVQQWQRLQSVLPHVVWKDGSMLIRETRMIKSPREISCIREAAQIIDGALENALTRLEPGMTELELMSAVEHYIRLHGHIGVMRLRGYNQEVLTGVIGAGEAVAKPTYFDGPAGGQGLGPAVPQSVSRRPIERNEPILIDIGCCIDGYVIDQTRTAVIGDLPDDLRQAYDVSEAIIRSVESMLKPGILCEQLYIHSLGMAQEAGLGDHYMGFGDDQVKFLGHGIGLEVDELPVLAKGFRYPLEPGMVIAIEPKFTFPGRGVVGIENSYAVTDTGFEKLTVSREGLIRL</sequence>
<name>A0A081P1J3_9BACL</name>
<feature type="domain" description="Peptidase M24" evidence="1">
    <location>
        <begin position="143"/>
        <end position="377"/>
    </location>
</feature>
<dbReference type="PANTHER" id="PTHR46112">
    <property type="entry name" value="AMINOPEPTIDASE"/>
    <property type="match status" value="1"/>
</dbReference>
<dbReference type="SUPFAM" id="SSF53092">
    <property type="entry name" value="Creatinase/prolidase N-terminal domain"/>
    <property type="match status" value="1"/>
</dbReference>
<reference evidence="3 4" key="1">
    <citation type="submission" date="2014-06" db="EMBL/GenBank/DDBJ databases">
        <title>Draft genome sequence of Paenibacillus sp. MSt1.</title>
        <authorList>
            <person name="Aw Y.K."/>
            <person name="Ong K.S."/>
            <person name="Gan H.M."/>
            <person name="Lee S.M."/>
        </authorList>
    </citation>
    <scope>NUCLEOTIDE SEQUENCE [LARGE SCALE GENOMIC DNA]</scope>
    <source>
        <strain evidence="3 4">MSt1</strain>
    </source>
</reference>
<proteinExistence type="predicted"/>
<dbReference type="Proteomes" id="UP000028123">
    <property type="component" value="Unassembled WGS sequence"/>
</dbReference>
<dbReference type="Pfam" id="PF01321">
    <property type="entry name" value="Creatinase_N"/>
    <property type="match status" value="1"/>
</dbReference>
<dbReference type="SUPFAM" id="SSF55920">
    <property type="entry name" value="Creatinase/aminopeptidase"/>
    <property type="match status" value="1"/>
</dbReference>
<comment type="caution">
    <text evidence="3">The sequence shown here is derived from an EMBL/GenBank/DDBJ whole genome shotgun (WGS) entry which is preliminary data.</text>
</comment>